<feature type="compositionally biased region" description="Low complexity" evidence="6">
    <location>
        <begin position="21"/>
        <end position="35"/>
    </location>
</feature>
<accession>A0AAD9NWX3</accession>
<evidence type="ECO:0000256" key="2">
    <source>
        <dbReference type="ARBA" id="ARBA00004496"/>
    </source>
</evidence>
<evidence type="ECO:0000256" key="4">
    <source>
        <dbReference type="ARBA" id="ARBA00022490"/>
    </source>
</evidence>
<comment type="similarity">
    <text evidence="3">Belongs to the IRAK1BP1 family.</text>
</comment>
<dbReference type="Gene3D" id="3.30.70.2970">
    <property type="entry name" value="Protein of unknown function (DUF541), domain 2"/>
    <property type="match status" value="1"/>
</dbReference>
<dbReference type="GO" id="GO:0005634">
    <property type="term" value="C:nucleus"/>
    <property type="evidence" value="ECO:0007669"/>
    <property type="project" value="UniProtKB-SubCell"/>
</dbReference>
<dbReference type="PANTHER" id="PTHR18842:SF2">
    <property type="entry name" value="INTERLEUKIN-1 RECEPTOR-ASSOCIATED KINASE 1-BINDING PROTEIN 1"/>
    <property type="match status" value="1"/>
</dbReference>
<dbReference type="EMBL" id="JAODUO010000289">
    <property type="protein sequence ID" value="KAK2183960.1"/>
    <property type="molecule type" value="Genomic_DNA"/>
</dbReference>
<evidence type="ECO:0000256" key="6">
    <source>
        <dbReference type="SAM" id="MobiDB-lite"/>
    </source>
</evidence>
<evidence type="ECO:0000256" key="3">
    <source>
        <dbReference type="ARBA" id="ARBA00005509"/>
    </source>
</evidence>
<organism evidence="7 8">
    <name type="scientific">Ridgeia piscesae</name>
    <name type="common">Tubeworm</name>
    <dbReference type="NCBI Taxonomy" id="27915"/>
    <lineage>
        <taxon>Eukaryota</taxon>
        <taxon>Metazoa</taxon>
        <taxon>Spiralia</taxon>
        <taxon>Lophotrochozoa</taxon>
        <taxon>Annelida</taxon>
        <taxon>Polychaeta</taxon>
        <taxon>Sedentaria</taxon>
        <taxon>Canalipalpata</taxon>
        <taxon>Sabellida</taxon>
        <taxon>Siboglinidae</taxon>
        <taxon>Ridgeia</taxon>
    </lineage>
</organism>
<dbReference type="AlphaFoldDB" id="A0AAD9NWX3"/>
<keyword evidence="8" id="KW-1185">Reference proteome</keyword>
<dbReference type="Gene3D" id="3.30.110.170">
    <property type="entry name" value="Protein of unknown function (DUF541), domain 1"/>
    <property type="match status" value="1"/>
</dbReference>
<dbReference type="Pfam" id="PF04402">
    <property type="entry name" value="SIMPL"/>
    <property type="match status" value="1"/>
</dbReference>
<dbReference type="InterPro" id="IPR007497">
    <property type="entry name" value="SIMPL/DUF541"/>
</dbReference>
<dbReference type="InterPro" id="IPR030312">
    <property type="entry name" value="IRAK1BP1"/>
</dbReference>
<comment type="subcellular location">
    <subcellularLocation>
        <location evidence="2">Cytoplasm</location>
    </subcellularLocation>
    <subcellularLocation>
        <location evidence="1">Nucleus</location>
    </subcellularLocation>
</comment>
<evidence type="ECO:0008006" key="9">
    <source>
        <dbReference type="Google" id="ProtNLM"/>
    </source>
</evidence>
<dbReference type="Proteomes" id="UP001209878">
    <property type="component" value="Unassembled WGS sequence"/>
</dbReference>
<evidence type="ECO:0000313" key="7">
    <source>
        <dbReference type="EMBL" id="KAK2183960.1"/>
    </source>
</evidence>
<feature type="region of interest" description="Disordered" evidence="6">
    <location>
        <begin position="18"/>
        <end position="42"/>
    </location>
</feature>
<gene>
    <name evidence="7" type="ORF">NP493_290g02004</name>
</gene>
<evidence type="ECO:0000256" key="1">
    <source>
        <dbReference type="ARBA" id="ARBA00004123"/>
    </source>
</evidence>
<name>A0AAD9NWX3_RIDPI</name>
<protein>
    <recommendedName>
        <fullName evidence="9">Interleukin-1 receptor-associated kinase 1-binding protein 1</fullName>
    </recommendedName>
</protein>
<comment type="caution">
    <text evidence="7">The sequence shown here is derived from an EMBL/GenBank/DDBJ whole genome shotgun (WGS) entry which is preliminary data.</text>
</comment>
<dbReference type="PANTHER" id="PTHR18842">
    <property type="entry name" value="INTERLEUKIN-1 RECEPTOR-ASSOCIATED KINASE 1-BINDING PROTEIN 1"/>
    <property type="match status" value="1"/>
</dbReference>
<keyword evidence="5" id="KW-0539">Nucleus</keyword>
<keyword evidence="4" id="KW-0963">Cytoplasm</keyword>
<evidence type="ECO:0000256" key="5">
    <source>
        <dbReference type="ARBA" id="ARBA00023242"/>
    </source>
</evidence>
<dbReference type="GO" id="GO:0043123">
    <property type="term" value="P:positive regulation of canonical NF-kappaB signal transduction"/>
    <property type="evidence" value="ECO:0007669"/>
    <property type="project" value="InterPro"/>
</dbReference>
<reference evidence="7" key="1">
    <citation type="journal article" date="2023" name="Mol. Biol. Evol.">
        <title>Third-Generation Sequencing Reveals the Adaptive Role of the Epigenome in Three Deep-Sea Polychaetes.</title>
        <authorList>
            <person name="Perez M."/>
            <person name="Aroh O."/>
            <person name="Sun Y."/>
            <person name="Lan Y."/>
            <person name="Juniper S.K."/>
            <person name="Young C.R."/>
            <person name="Angers B."/>
            <person name="Qian P.Y."/>
        </authorList>
    </citation>
    <scope>NUCLEOTIDE SEQUENCE</scope>
    <source>
        <strain evidence="7">R07B-5</strain>
    </source>
</reference>
<evidence type="ECO:0000313" key="8">
    <source>
        <dbReference type="Proteomes" id="UP001209878"/>
    </source>
</evidence>
<proteinExistence type="inferred from homology"/>
<dbReference type="GO" id="GO:0006955">
    <property type="term" value="P:immune response"/>
    <property type="evidence" value="ECO:0007669"/>
    <property type="project" value="InterPro"/>
</dbReference>
<dbReference type="GO" id="GO:0005737">
    <property type="term" value="C:cytoplasm"/>
    <property type="evidence" value="ECO:0007669"/>
    <property type="project" value="UniProtKB-SubCell"/>
</dbReference>
<sequence length="262" mass="28938">MPAAKMFAKPATYKIPVKQNSPSLTSSALASKSSAQNHGNHEHTATGTVIKHVNEVQVVGTGEVFLPPDRCRLCVSVSSEKTDVDEVKSSVTRRLDYIMQAMHNHGVKKDDIEVSKVLQQIDGMFHFDAQIVSLFTNFYKCQDVCNLLVEKLDHSVRISPPEFFSTPHKIETVRRQASLIAVKNAKLKAVEMAHFLKITLGDPILVREVSCDDDSNILRDTLDTDGPATVQQYAAHATVHVIVKVLTVFAINRSPIAKKKAP</sequence>